<sequence length="22" mass="2570">EKWPLNGSLSYDTILQLGLYCR</sequence>
<dbReference type="Proteomes" id="UP000295264">
    <property type="component" value="Unassembled WGS sequence"/>
</dbReference>
<gene>
    <name evidence="1" type="ORF">DBR06_SOUSAS19910016</name>
</gene>
<evidence type="ECO:0000313" key="2">
    <source>
        <dbReference type="Proteomes" id="UP000295264"/>
    </source>
</evidence>
<reference evidence="1 2" key="1">
    <citation type="journal article" date="2018" name="Genomics">
        <title>Molecular footprints of inshore aquatic adaptation in Indo-Pacific humpback dolphin (Sousa chinensis).</title>
        <authorList>
            <person name="Ming Y."/>
            <person name="Jian J."/>
            <person name="Yu F."/>
            <person name="Yu X."/>
            <person name="Wang J."/>
            <person name="Liu W."/>
        </authorList>
    </citation>
    <scope>NUCLEOTIDE SEQUENCE [LARGE SCALE GENOMIC DNA]</scope>
    <source>
        <strain evidence="1">MY-2018</strain>
        <tissue evidence="1">Skin</tissue>
    </source>
</reference>
<organism evidence="1 2">
    <name type="scientific">Sousa chinensis</name>
    <name type="common">Indo-pacific humpbacked dolphin</name>
    <name type="synonym">Steno chinensis</name>
    <dbReference type="NCBI Taxonomy" id="103600"/>
    <lineage>
        <taxon>Eukaryota</taxon>
        <taxon>Metazoa</taxon>
        <taxon>Chordata</taxon>
        <taxon>Craniata</taxon>
        <taxon>Vertebrata</taxon>
        <taxon>Euteleostomi</taxon>
        <taxon>Mammalia</taxon>
        <taxon>Eutheria</taxon>
        <taxon>Laurasiatheria</taxon>
        <taxon>Artiodactyla</taxon>
        <taxon>Whippomorpha</taxon>
        <taxon>Cetacea</taxon>
        <taxon>Odontoceti</taxon>
        <taxon>Delphinidae</taxon>
        <taxon>Sousa</taxon>
    </lineage>
</organism>
<proteinExistence type="predicted"/>
<name>A0A484H1R5_SOUCH</name>
<keyword evidence="2" id="KW-1185">Reference proteome</keyword>
<protein>
    <submittedName>
        <fullName evidence="1">Uncharacterized protein</fullName>
    </submittedName>
</protein>
<comment type="caution">
    <text evidence="1">The sequence shown here is derived from an EMBL/GenBank/DDBJ whole genome shotgun (WGS) entry which is preliminary data.</text>
</comment>
<accession>A0A484H1R5</accession>
<dbReference type="EMBL" id="QWLN02000813">
    <property type="protein sequence ID" value="TEA41952.1"/>
    <property type="molecule type" value="Genomic_DNA"/>
</dbReference>
<feature type="non-terminal residue" evidence="1">
    <location>
        <position position="1"/>
    </location>
</feature>
<evidence type="ECO:0000313" key="1">
    <source>
        <dbReference type="EMBL" id="TEA41952.1"/>
    </source>
</evidence>
<feature type="non-terminal residue" evidence="1">
    <location>
        <position position="22"/>
    </location>
</feature>
<dbReference type="AlphaFoldDB" id="A0A484H1R5"/>